<protein>
    <recommendedName>
        <fullName evidence="3">Glycosyltransferase family 1 protein</fullName>
    </recommendedName>
</protein>
<name>A0A9D7E486_9PROT</name>
<sequence>MHQVVLDPGAYGYRTFDTDLTWEQDKDVVLDLLEQADVVHLHHYFDLRTNPFGIDFLRWQTGERRIIRQIHSHPLHIARTTGASIEQIVFPDVPQLVIGQFHERYYPYARVVPNIVPIDDEIYRPIASEPADEAVTVFFAPSVDASAWAHDDPPQRWDTKGFPETASLLTGLAHRHARLHVKVVRNSAHEQCMRMRRDCQIAVDEMVTGSYHLCSLESLAQGLPTFAYLDRRMVAVLFELTGCSTLPWMNYRLEDAAPAIGRLVDEPDLRRSIGTSSRRWMETYWADRDMVRHYDDAYRDLMEEPDRFARPRFDPSDWSAVWAARGQDDAEWSSRVMHRRA</sequence>
<gene>
    <name evidence="1" type="ORF">IPH26_06660</name>
</gene>
<dbReference type="AlphaFoldDB" id="A0A9D7E486"/>
<dbReference type="Proteomes" id="UP000807785">
    <property type="component" value="Unassembled WGS sequence"/>
</dbReference>
<accession>A0A9D7E486</accession>
<dbReference type="SUPFAM" id="SSF53756">
    <property type="entry name" value="UDP-Glycosyltransferase/glycogen phosphorylase"/>
    <property type="match status" value="1"/>
</dbReference>
<dbReference type="EMBL" id="JADJEV010000003">
    <property type="protein sequence ID" value="MBK6972635.1"/>
    <property type="molecule type" value="Genomic_DNA"/>
</dbReference>
<evidence type="ECO:0000313" key="2">
    <source>
        <dbReference type="Proteomes" id="UP000807785"/>
    </source>
</evidence>
<reference evidence="1" key="1">
    <citation type="submission" date="2020-10" db="EMBL/GenBank/DDBJ databases">
        <title>Connecting structure to function with the recovery of over 1000 high-quality activated sludge metagenome-assembled genomes encoding full-length rRNA genes using long-read sequencing.</title>
        <authorList>
            <person name="Singleton C.M."/>
            <person name="Petriglieri F."/>
            <person name="Kristensen J.M."/>
            <person name="Kirkegaard R.H."/>
            <person name="Michaelsen T.Y."/>
            <person name="Andersen M.H."/>
            <person name="Karst S.M."/>
            <person name="Dueholm M.S."/>
            <person name="Nielsen P.H."/>
            <person name="Albertsen M."/>
        </authorList>
    </citation>
    <scope>NUCLEOTIDE SEQUENCE</scope>
    <source>
        <strain evidence="1">Bjer_18-Q3-R1-45_BAT3C.347</strain>
    </source>
</reference>
<proteinExistence type="predicted"/>
<organism evidence="1 2">
    <name type="scientific">Candidatus Methylophosphatis roskildensis</name>
    <dbReference type="NCBI Taxonomy" id="2899263"/>
    <lineage>
        <taxon>Bacteria</taxon>
        <taxon>Pseudomonadati</taxon>
        <taxon>Pseudomonadota</taxon>
        <taxon>Betaproteobacteria</taxon>
        <taxon>Nitrosomonadales</taxon>
        <taxon>Sterolibacteriaceae</taxon>
        <taxon>Candidatus Methylophosphatis</taxon>
    </lineage>
</organism>
<evidence type="ECO:0008006" key="3">
    <source>
        <dbReference type="Google" id="ProtNLM"/>
    </source>
</evidence>
<comment type="caution">
    <text evidence="1">The sequence shown here is derived from an EMBL/GenBank/DDBJ whole genome shotgun (WGS) entry which is preliminary data.</text>
</comment>
<evidence type="ECO:0000313" key="1">
    <source>
        <dbReference type="EMBL" id="MBK6972635.1"/>
    </source>
</evidence>